<evidence type="ECO:0000259" key="2">
    <source>
        <dbReference type="Pfam" id="PF07992"/>
    </source>
</evidence>
<evidence type="ECO:0000259" key="3">
    <source>
        <dbReference type="Pfam" id="PF10418"/>
    </source>
</evidence>
<evidence type="ECO:0000259" key="1">
    <source>
        <dbReference type="Pfam" id="PF00175"/>
    </source>
</evidence>
<dbReference type="Gene3D" id="1.10.1060.10">
    <property type="entry name" value="Alpha-helical ferredoxin"/>
    <property type="match status" value="1"/>
</dbReference>
<dbReference type="GO" id="GO:0016491">
    <property type="term" value="F:oxidoreductase activity"/>
    <property type="evidence" value="ECO:0007669"/>
    <property type="project" value="InterPro"/>
</dbReference>
<dbReference type="GO" id="GO:0051536">
    <property type="term" value="F:iron-sulfur cluster binding"/>
    <property type="evidence" value="ECO:0007669"/>
    <property type="project" value="InterPro"/>
</dbReference>
<dbReference type="InterPro" id="IPR009051">
    <property type="entry name" value="Helical_ferredxn"/>
</dbReference>
<dbReference type="PATRIC" id="fig|54005.3.peg.1865"/>
<dbReference type="Gene3D" id="3.50.50.60">
    <property type="entry name" value="FAD/NAD(P)-binding domain"/>
    <property type="match status" value="2"/>
</dbReference>
<dbReference type="PANTHER" id="PTHR42783">
    <property type="entry name" value="GLUTAMATE SYNTHASE [NADPH] SMALL CHAIN"/>
    <property type="match status" value="1"/>
</dbReference>
<dbReference type="NCBIfam" id="NF004862">
    <property type="entry name" value="PRK06222.1"/>
    <property type="match status" value="1"/>
</dbReference>
<evidence type="ECO:0000313" key="6">
    <source>
        <dbReference type="Proteomes" id="UP000070174"/>
    </source>
</evidence>
<dbReference type="Pfam" id="PF10418">
    <property type="entry name" value="DHODB_Fe-S_bind"/>
    <property type="match status" value="1"/>
</dbReference>
<dbReference type="InterPro" id="IPR039261">
    <property type="entry name" value="FNR_nucleotide-bd"/>
</dbReference>
<dbReference type="PANTHER" id="PTHR42783:SF3">
    <property type="entry name" value="GLUTAMATE SYNTHASE [NADPH] SMALL CHAIN-RELATED"/>
    <property type="match status" value="1"/>
</dbReference>
<accession>A0A133PH13</accession>
<dbReference type="CDD" id="cd06219">
    <property type="entry name" value="DHOD_e_trans_like1"/>
    <property type="match status" value="1"/>
</dbReference>
<dbReference type="AlphaFoldDB" id="A0A133PH13"/>
<feature type="domain" description="FAD/NAD(P)-binding" evidence="2">
    <location>
        <begin position="449"/>
        <end position="754"/>
    </location>
</feature>
<name>A0A133PH13_9FIRM</name>
<dbReference type="SUPFAM" id="SSF52343">
    <property type="entry name" value="Ferredoxin reductase-like, C-terminal NADP-linked domain"/>
    <property type="match status" value="1"/>
</dbReference>
<dbReference type="Pfam" id="PF14691">
    <property type="entry name" value="Fer4_20"/>
    <property type="match status" value="1"/>
</dbReference>
<dbReference type="SUPFAM" id="SSF63380">
    <property type="entry name" value="Riboflavin synthase domain-like"/>
    <property type="match status" value="1"/>
</dbReference>
<dbReference type="Gene3D" id="2.40.30.10">
    <property type="entry name" value="Translation factors"/>
    <property type="match status" value="1"/>
</dbReference>
<dbReference type="Proteomes" id="UP000070174">
    <property type="component" value="Unassembled WGS sequence"/>
</dbReference>
<dbReference type="InterPro" id="IPR017938">
    <property type="entry name" value="Riboflavin_synthase-like_b-brl"/>
</dbReference>
<protein>
    <submittedName>
        <fullName evidence="5">Glutamate synthase</fullName>
    </submittedName>
</protein>
<gene>
    <name evidence="5" type="ORF">HMPREF3229_01902</name>
</gene>
<dbReference type="InterPro" id="IPR028261">
    <property type="entry name" value="DPD_II"/>
</dbReference>
<dbReference type="NCBIfam" id="NF009414">
    <property type="entry name" value="PRK12778.1"/>
    <property type="match status" value="1"/>
</dbReference>
<dbReference type="InterPro" id="IPR023753">
    <property type="entry name" value="FAD/NAD-binding_dom"/>
</dbReference>
<dbReference type="SUPFAM" id="SSF51971">
    <property type="entry name" value="Nucleotide-binding domain"/>
    <property type="match status" value="1"/>
</dbReference>
<organism evidence="5">
    <name type="scientific">Peptoniphilus harei</name>
    <dbReference type="NCBI Taxonomy" id="54005"/>
    <lineage>
        <taxon>Bacteria</taxon>
        <taxon>Bacillati</taxon>
        <taxon>Bacillota</taxon>
        <taxon>Tissierellia</taxon>
        <taxon>Tissierellales</taxon>
        <taxon>Peptoniphilaceae</taxon>
        <taxon>Peptoniphilus</taxon>
    </lineage>
</organism>
<dbReference type="PRINTS" id="PR00419">
    <property type="entry name" value="ADXRDTASE"/>
</dbReference>
<dbReference type="Pfam" id="PF07992">
    <property type="entry name" value="Pyr_redox_2"/>
    <property type="match status" value="1"/>
</dbReference>
<reference evidence="5 6" key="1">
    <citation type="submission" date="2016-01" db="EMBL/GenBank/DDBJ databases">
        <authorList>
            <person name="Oliw E.H."/>
        </authorList>
    </citation>
    <scope>NUCLEOTIDE SEQUENCE [LARGE SCALE GENOMIC DNA]</scope>
    <source>
        <strain evidence="5 6">CMW7756A</strain>
    </source>
</reference>
<feature type="domain" description="Dihydroorotate dehydrogenase electron transfer subunit iron-sulphur cluster binding" evidence="3">
    <location>
        <begin position="222"/>
        <end position="258"/>
    </location>
</feature>
<dbReference type="EMBL" id="LRQE01000050">
    <property type="protein sequence ID" value="KXA27831.1"/>
    <property type="molecule type" value="Genomic_DNA"/>
</dbReference>
<dbReference type="InterPro" id="IPR036188">
    <property type="entry name" value="FAD/NAD-bd_sf"/>
</dbReference>
<comment type="caution">
    <text evidence="5">The sequence shown here is derived from an EMBL/GenBank/DDBJ whole genome shotgun (WGS) entry which is preliminary data.</text>
</comment>
<dbReference type="NCBIfam" id="TIGR01316">
    <property type="entry name" value="gltA"/>
    <property type="match status" value="1"/>
</dbReference>
<dbReference type="Gene3D" id="3.40.50.80">
    <property type="entry name" value="Nucleotide-binding domain of ferredoxin-NADP reductase (FNR) module"/>
    <property type="match status" value="1"/>
</dbReference>
<feature type="domain" description="Oxidoreductase FAD/NAD(P)-binding" evidence="1">
    <location>
        <begin position="112"/>
        <end position="207"/>
    </location>
</feature>
<dbReference type="InterPro" id="IPR001433">
    <property type="entry name" value="OxRdtase_FAD/NAD-bd"/>
</dbReference>
<feature type="domain" description="Dihydroprymidine dehydrogenase" evidence="4">
    <location>
        <begin position="327"/>
        <end position="437"/>
    </location>
</feature>
<dbReference type="Pfam" id="PF00175">
    <property type="entry name" value="NAD_binding_1"/>
    <property type="match status" value="1"/>
</dbReference>
<evidence type="ECO:0000313" key="5">
    <source>
        <dbReference type="EMBL" id="KXA27831.1"/>
    </source>
</evidence>
<sequence>MILPKILRKKELAPNIFLFDIYAPKIAASAKPGQFIILIADKYSERIPLTISDYDIDRGSVQIVVQASGESTKKIAAFEEGESFKDFVGPLGHASDFYDMDLEDLRDKRYLFVAGGVGTAPVYPQAKFFKDKGLHCDIIIGAKSKEFVILEDELKSVCDNLYIATDDGSYGFKGLVTDKIVDLVENEKKHYDQVVSIGPMIMMKFVCLTTKKFDLPTTVSLNPIMVDGTGMCGACRVSIGGKTKFACVDGPEFDGHLVDFDSAMKRQRQYIDNKKTHTIADHHCTMDLAVSDHLAESSAKDNQGLVIKKAEDRFKKVPIAEQAPDERNKNFKEVCLGYTAEEAATEASRCLNCKKPGCVEGCPVSIDIPGFIKEIASGNFEQAYKVLSLYTSLPAVCGRVCPQESQCEERCVLLNRGDAVSIGKLERFAADYARRHQVQENADIRKIDKKVAVVGAGPAGLTCAGELAKMGYDVTVFEALQQSGGVLIYGIPEFRLPDEVVEYEVENIKKLGVKFENNFVIGRTETIDDLIKDGFEAVFIGSGAGLPKFMNIPGENLNGVYSANEFLTRNNLMRSFDEEYDTPVNVGEKVAVIGGGNVAMDAARVAKRLGADVSIVYRRTEKELPARTEEVHHAKEEGIKFEMLTAPVEILGDDQGWVKGMKCVRNELGEPDASGRRRPVAVEGSDYEEDFQTIIMALGTNPNPLISSTTKNLDIEKWGGIIVNEESQTSRQEIFAGGDAVTGSATVILAMGAGKNAAKSIDEFLRNK</sequence>
<dbReference type="SUPFAM" id="SSF46548">
    <property type="entry name" value="alpha-helical ferredoxin"/>
    <property type="match status" value="1"/>
</dbReference>
<dbReference type="InterPro" id="IPR006004">
    <property type="entry name" value="SudA-like"/>
</dbReference>
<proteinExistence type="predicted"/>
<dbReference type="InterPro" id="IPR019480">
    <property type="entry name" value="Dihydroorotate_DH_Fe-S-bd"/>
</dbReference>
<evidence type="ECO:0000259" key="4">
    <source>
        <dbReference type="Pfam" id="PF14691"/>
    </source>
</evidence>